<evidence type="ECO:0000256" key="8">
    <source>
        <dbReference type="SAM" id="Phobius"/>
    </source>
</evidence>
<dbReference type="InterPro" id="IPR002656">
    <property type="entry name" value="Acyl_transf_3_dom"/>
</dbReference>
<evidence type="ECO:0000256" key="1">
    <source>
        <dbReference type="ARBA" id="ARBA00004651"/>
    </source>
</evidence>
<keyword evidence="5 8" id="KW-1133">Transmembrane helix</keyword>
<dbReference type="Pfam" id="PF01757">
    <property type="entry name" value="Acyl_transf_3"/>
    <property type="match status" value="1"/>
</dbReference>
<reference evidence="10 11" key="1">
    <citation type="submission" date="2018-06" db="EMBL/GenBank/DDBJ databases">
        <authorList>
            <consortium name="Pathogen Informatics"/>
            <person name="Doyle S."/>
        </authorList>
    </citation>
    <scope>NUCLEOTIDE SEQUENCE [LARGE SCALE GENOMIC DNA]</scope>
    <source>
        <strain evidence="10 11">NCTC7908</strain>
    </source>
</reference>
<dbReference type="PANTHER" id="PTHR40074">
    <property type="entry name" value="O-ACETYLTRANSFERASE WECH"/>
    <property type="match status" value="1"/>
</dbReference>
<organism evidence="10 11">
    <name type="scientific">Corynebacterium ulcerans</name>
    <dbReference type="NCBI Taxonomy" id="65058"/>
    <lineage>
        <taxon>Bacteria</taxon>
        <taxon>Bacillati</taxon>
        <taxon>Actinomycetota</taxon>
        <taxon>Actinomycetes</taxon>
        <taxon>Mycobacteriales</taxon>
        <taxon>Corynebacteriaceae</taxon>
        <taxon>Corynebacterium</taxon>
    </lineage>
</organism>
<evidence type="ECO:0000256" key="3">
    <source>
        <dbReference type="ARBA" id="ARBA00022475"/>
    </source>
</evidence>
<feature type="transmembrane region" description="Helical" evidence="8">
    <location>
        <begin position="131"/>
        <end position="152"/>
    </location>
</feature>
<evidence type="ECO:0000256" key="7">
    <source>
        <dbReference type="SAM" id="MobiDB-lite"/>
    </source>
</evidence>
<dbReference type="EMBL" id="LS483400">
    <property type="protein sequence ID" value="SQG50128.1"/>
    <property type="molecule type" value="Genomic_DNA"/>
</dbReference>
<feature type="transmembrane region" description="Helical" evidence="8">
    <location>
        <begin position="210"/>
        <end position="226"/>
    </location>
</feature>
<feature type="transmembrane region" description="Helical" evidence="8">
    <location>
        <begin position="351"/>
        <end position="369"/>
    </location>
</feature>
<feature type="transmembrane region" description="Helical" evidence="8">
    <location>
        <begin position="164"/>
        <end position="190"/>
    </location>
</feature>
<feature type="compositionally biased region" description="Low complexity" evidence="7">
    <location>
        <begin position="78"/>
        <end position="88"/>
    </location>
</feature>
<feature type="transmembrane region" description="Helical" evidence="8">
    <location>
        <begin position="99"/>
        <end position="119"/>
    </location>
</feature>
<proteinExistence type="inferred from homology"/>
<keyword evidence="10" id="KW-0012">Acyltransferase</keyword>
<dbReference type="GO" id="GO:0016746">
    <property type="term" value="F:acyltransferase activity"/>
    <property type="evidence" value="ECO:0007669"/>
    <property type="project" value="UniProtKB-KW"/>
</dbReference>
<sequence length="440" mass="49795">MDRRVVKPRVFRFPSSVSFLRKKKMQEETRKNFTHRMRDTRCERPAYSTGGAGFLAEKTHEATGPHLPAQLPVPPEPRTAAATTPSTPQGKPRMAWPDLAKGLSIIGVVLLHICLAVPDGMYTTAAHINELIAPLRMPLFFLVSGFFSVKVFRFNFAELFVHRLWFLLVPYVLWTPLELFAKRIEFFVFWDEPLPDQDFYVEALWTSENMYWFLHSLFFFTIALWSTKFLHPWLRWSIPLAIILGAPIAPETPMTEKVVAYLPCFLLGAYARPLIERYAENALKPIELAVACGTLLLSREISRFSVSEVWELSLLTLTHLLYLPAAIASAVLLSKISLLSEGLQWIGRHTLVIYLSHPIVLTLLFGYFFRYREEGIELYSDTLLGSSGVWILLCIGFTIAGAAAMELLSHVPLIGRSIAPHGLVPRRVVVEKQAPVSANS</sequence>
<keyword evidence="6 8" id="KW-0472">Membrane</keyword>
<dbReference type="AlphaFoldDB" id="A0ABD7MR13"/>
<feature type="domain" description="Acyltransferase 3" evidence="9">
    <location>
        <begin position="95"/>
        <end position="399"/>
    </location>
</feature>
<dbReference type="Proteomes" id="UP000248741">
    <property type="component" value="Chromosome 1"/>
</dbReference>
<evidence type="ECO:0000259" key="9">
    <source>
        <dbReference type="Pfam" id="PF01757"/>
    </source>
</evidence>
<feature type="region of interest" description="Disordered" evidence="7">
    <location>
        <begin position="65"/>
        <end position="93"/>
    </location>
</feature>
<keyword evidence="3" id="KW-1003">Cell membrane</keyword>
<evidence type="ECO:0000256" key="4">
    <source>
        <dbReference type="ARBA" id="ARBA00022692"/>
    </source>
</evidence>
<keyword evidence="4 8" id="KW-0812">Transmembrane</keyword>
<feature type="transmembrane region" description="Helical" evidence="8">
    <location>
        <begin position="320"/>
        <end position="339"/>
    </location>
</feature>
<accession>A0ABD7MR13</accession>
<feature type="transmembrane region" description="Helical" evidence="8">
    <location>
        <begin position="389"/>
        <end position="408"/>
    </location>
</feature>
<evidence type="ECO:0000256" key="6">
    <source>
        <dbReference type="ARBA" id="ARBA00023136"/>
    </source>
</evidence>
<name>A0ABD7MR13_CORUL</name>
<dbReference type="PANTHER" id="PTHR40074:SF2">
    <property type="entry name" value="O-ACETYLTRANSFERASE WECH"/>
    <property type="match status" value="1"/>
</dbReference>
<dbReference type="RefSeq" id="WP_095075565.1">
    <property type="nucleotide sequence ID" value="NZ_CP068134.1"/>
</dbReference>
<evidence type="ECO:0000256" key="2">
    <source>
        <dbReference type="ARBA" id="ARBA00007400"/>
    </source>
</evidence>
<comment type="subcellular location">
    <subcellularLocation>
        <location evidence="1">Cell membrane</location>
        <topology evidence="1">Multi-pass membrane protein</topology>
    </subcellularLocation>
</comment>
<protein>
    <submittedName>
        <fullName evidence="10">Acyltransferase</fullName>
    </submittedName>
</protein>
<evidence type="ECO:0000313" key="11">
    <source>
        <dbReference type="Proteomes" id="UP000248741"/>
    </source>
</evidence>
<gene>
    <name evidence="10" type="ORF">NCTC7908_00362</name>
</gene>
<comment type="similarity">
    <text evidence="2">Belongs to the acyltransferase 3 family.</text>
</comment>
<evidence type="ECO:0000256" key="5">
    <source>
        <dbReference type="ARBA" id="ARBA00022989"/>
    </source>
</evidence>
<evidence type="ECO:0000313" key="10">
    <source>
        <dbReference type="EMBL" id="SQG50128.1"/>
    </source>
</evidence>
<dbReference type="GO" id="GO:0005886">
    <property type="term" value="C:plasma membrane"/>
    <property type="evidence" value="ECO:0007669"/>
    <property type="project" value="UniProtKB-SubCell"/>
</dbReference>
<keyword evidence="10" id="KW-0808">Transferase</keyword>